<dbReference type="InterPro" id="IPR029044">
    <property type="entry name" value="Nucleotide-diphossugar_trans"/>
</dbReference>
<evidence type="ECO:0000256" key="4">
    <source>
        <dbReference type="ARBA" id="ARBA00022676"/>
    </source>
</evidence>
<dbReference type="InterPro" id="IPR004835">
    <property type="entry name" value="Chitin_synth"/>
</dbReference>
<evidence type="ECO:0000256" key="3">
    <source>
        <dbReference type="ARBA" id="ARBA00022475"/>
    </source>
</evidence>
<dbReference type="Pfam" id="PF23000">
    <property type="entry name" value="ChitinSynthase_IV_N"/>
    <property type="match status" value="1"/>
</dbReference>
<comment type="similarity">
    <text evidence="11">Belongs to the chitin synthase family. Class IV subfamily.</text>
</comment>
<evidence type="ECO:0000256" key="5">
    <source>
        <dbReference type="ARBA" id="ARBA00022679"/>
    </source>
</evidence>
<evidence type="ECO:0000256" key="1">
    <source>
        <dbReference type="ARBA" id="ARBA00004651"/>
    </source>
</evidence>
<dbReference type="InterPro" id="IPR055120">
    <property type="entry name" value="Chs-1/2_IV_N"/>
</dbReference>
<evidence type="ECO:0000259" key="15">
    <source>
        <dbReference type="Pfam" id="PF23000"/>
    </source>
</evidence>
<accession>A0A4D6YUJ9</accession>
<keyword evidence="9 14" id="KW-0472">Membrane</keyword>
<feature type="transmembrane region" description="Helical" evidence="14">
    <location>
        <begin position="307"/>
        <end position="331"/>
    </location>
</feature>
<feature type="transmembrane region" description="Helical" evidence="14">
    <location>
        <begin position="1018"/>
        <end position="1039"/>
    </location>
</feature>
<feature type="transmembrane region" description="Helical" evidence="14">
    <location>
        <begin position="419"/>
        <end position="439"/>
    </location>
</feature>
<feature type="transmembrane region" description="Helical" evidence="14">
    <location>
        <begin position="989"/>
        <end position="1011"/>
    </location>
</feature>
<feature type="transmembrane region" description="Helical" evidence="14">
    <location>
        <begin position="933"/>
        <end position="957"/>
    </location>
</feature>
<protein>
    <recommendedName>
        <fullName evidence="2">chitin synthase</fullName>
        <ecNumber evidence="2">2.4.1.16</ecNumber>
    </recommendedName>
</protein>
<keyword evidence="5" id="KW-0808">Transferase</keyword>
<feature type="transmembrane region" description="Helical" evidence="14">
    <location>
        <begin position="137"/>
        <end position="155"/>
    </location>
</feature>
<feature type="transmembrane region" description="Helical" evidence="14">
    <location>
        <begin position="1282"/>
        <end position="1303"/>
    </location>
</feature>
<organism evidence="16">
    <name type="scientific">Grandidierella japonica</name>
    <name type="common">Amphipod</name>
    <dbReference type="NCBI Taxonomy" id="429032"/>
    <lineage>
        <taxon>Eukaryota</taxon>
        <taxon>Metazoa</taxon>
        <taxon>Ecdysozoa</taxon>
        <taxon>Arthropoda</taxon>
        <taxon>Crustacea</taxon>
        <taxon>Multicrustacea</taxon>
        <taxon>Malacostraca</taxon>
        <taxon>Eumalacostraca</taxon>
        <taxon>Peracarida</taxon>
        <taxon>Amphipoda</taxon>
        <taxon>Senticaudata</taxon>
        <taxon>Corophiida</taxon>
        <taxon>Corophiidira</taxon>
        <taxon>Corophioidea</taxon>
        <taxon>Corophiidae</taxon>
        <taxon>Grandidierella</taxon>
    </lineage>
</organism>
<feature type="transmembrane region" description="Helical" evidence="14">
    <location>
        <begin position="964"/>
        <end position="983"/>
    </location>
</feature>
<evidence type="ECO:0000256" key="9">
    <source>
        <dbReference type="ARBA" id="ARBA00023136"/>
    </source>
</evidence>
<feature type="region of interest" description="Disordered" evidence="13">
    <location>
        <begin position="1"/>
        <end position="29"/>
    </location>
</feature>
<feature type="transmembrane region" description="Helical" evidence="14">
    <location>
        <begin position="75"/>
        <end position="100"/>
    </location>
</feature>
<sequence length="1521" mass="174074">MPGGSRGQVFPHGENKDNDDEFSDDGNDVIPTYVTSQESYFSESWDVFRNPPPPNNSLSENSDKYMAVTVKFLKVFTYLLTFAIVLGCGVISKGIVLLMASQLKANKTLPYCPNNNKPDLQPEKDYTATLPVAENVAWAWMIFFAYLIPEAGSWFRSTRMCIFKKWQRAPFTDVIVVIFFEMLHTVGVSLLIYAVLPDLDVIKGAMLTNCVCFIPGVFGMLSREKKESSLYGKLLVDCLALICQVTGFLTWPILAMSKGESIQIWIIPFAVFLTSFGWWENYVDNKSSFSFVRYLGGIKQRLWRTRYFTYMFVSVIKVLTFFGIMILTMGVRLDRDFAALFDLHTAFNSHPINVTETRQVLPGDLLPDVSIDHVAPLDVMIQVNSNGSSPVYVFLILTLSAYICYIFGKFACKICIQGFSFAFPVNLTIPVSISLLITACGLRTEDVCAFNNFMPPYLFWECKNGDILTDFLMDDYAWIWLLWLLSQTWITLHIWTPKCERLATTEKLFVHPMYNALLIDQSLALNRRRDDYPEVKADEITTLAEEQVPDQHYETISINTDSSTTNNTSKSVRSSDHITRIYACATMWHENRDEMMEMLKSILRLDEDQSARRITLKFLNIVDNDYYEFETHIFFDDAFEIKDQDNDEHVVNGFVRLLVELIDEAAKHVHQTSIKIKPPSRIPTPYGGRLVWTLPGKTKIVAHLKDKDKIRHKKRWSQVMYMYYLLGFKLMDQPISVDRKEIIAENTFLLTLDGDIDFTPKAVALLVDLMKKNTNLGAACGRIHPVGSGLMVWYQMFEYAIGHWLQKATEHMIGCVLCSPGCFSLFRGRALMDDNVMAKYTTTSNQARHYVQYDQGEDRWLCTLLLQRGYRVEYSAASDAYTHCPEGFGEFYNQRRRWVPSTMANIMDLLQDYKRTIKINDNISLPYIAYQTMLMAGTILGPGTIFLMLVGAFVAAFNMSNWQAFQYNIVPILVFMIVCFIANSSTQITVAYILTAFYALVMCMVAVALALQVAEEGIWSPSSLFLVATTASFVFTAMLHPHEFWCLPCGFVYYLVVPSMYLLLQIYSLFNLNNVSWGTREVATKKTKKEQEAEKKAMEEAEKARKQSRFMGMFGKGDSKEEKGSIEFSLAGLFKIMCCVHQKPDETQRIADMIMDLKQKIDRMERIVDTTAPSAPRRRSTLAQHRVSIKSADSNITGDLEDEMESVGDTSEASVMKEERDDLVNPYWIEDEKAVRRGKIDYLPANEVTFFKSLIEKYLFPLNKDAAEQKKIEEQLKELRNIAVFSFTMMNAIFVIIVFLLQLNKDKIHINWPLGVKSNITYDPESGEIHISKEYLQLEPIGLVFVFFFALILIIQFVAMLFHRFGTISHILSSTELSCCNSSADTANDNTLRDKQALEVVRNMQRLRGFNNEDAESDNTGGQVSRRRTIANIAKSQKKQNIGTLDVAFKRRFFSISQENQEDTDIRRMSVRRETLRALVDDNMFKNDNRKFNKMETLGAKRNTLKKASFSMAPAILEEEC</sequence>
<dbReference type="GO" id="GO:0005886">
    <property type="term" value="C:plasma membrane"/>
    <property type="evidence" value="ECO:0007669"/>
    <property type="project" value="UniProtKB-SubCell"/>
</dbReference>
<dbReference type="Pfam" id="PF03142">
    <property type="entry name" value="Chitin_synth_2"/>
    <property type="match status" value="1"/>
</dbReference>
<dbReference type="SUPFAM" id="SSF53448">
    <property type="entry name" value="Nucleotide-diphospho-sugar transferases"/>
    <property type="match status" value="1"/>
</dbReference>
<feature type="transmembrane region" description="Helical" evidence="14">
    <location>
        <begin position="234"/>
        <end position="256"/>
    </location>
</feature>
<dbReference type="EMBL" id="MK776968">
    <property type="protein sequence ID" value="QCI31493.1"/>
    <property type="molecule type" value="mRNA"/>
</dbReference>
<keyword evidence="7 14" id="KW-1133">Transmembrane helix</keyword>
<evidence type="ECO:0000256" key="8">
    <source>
        <dbReference type="ARBA" id="ARBA00023054"/>
    </source>
</evidence>
<keyword evidence="6 14" id="KW-0812">Transmembrane</keyword>
<comment type="catalytic activity">
    <reaction evidence="12">
        <text>[(1-&gt;4)-N-acetyl-beta-D-glucosaminyl](n) + UDP-N-acetyl-alpha-D-glucosamine = [(1-&gt;4)-N-acetyl-beta-D-glucosaminyl](n+1) + UDP + H(+)</text>
        <dbReference type="Rhea" id="RHEA:16637"/>
        <dbReference type="Rhea" id="RHEA-COMP:9593"/>
        <dbReference type="Rhea" id="RHEA-COMP:9595"/>
        <dbReference type="ChEBI" id="CHEBI:15378"/>
        <dbReference type="ChEBI" id="CHEBI:17029"/>
        <dbReference type="ChEBI" id="CHEBI:57705"/>
        <dbReference type="ChEBI" id="CHEBI:58223"/>
        <dbReference type="EC" id="2.4.1.16"/>
    </reaction>
</comment>
<evidence type="ECO:0000256" key="11">
    <source>
        <dbReference type="ARBA" id="ARBA00046329"/>
    </source>
</evidence>
<dbReference type="GO" id="GO:0004100">
    <property type="term" value="F:chitin synthase activity"/>
    <property type="evidence" value="ECO:0007669"/>
    <property type="project" value="UniProtKB-EC"/>
</dbReference>
<evidence type="ECO:0000256" key="10">
    <source>
        <dbReference type="ARBA" id="ARBA00023180"/>
    </source>
</evidence>
<evidence type="ECO:0000256" key="13">
    <source>
        <dbReference type="SAM" id="MobiDB-lite"/>
    </source>
</evidence>
<reference evidence="16" key="1">
    <citation type="journal article" date="2019" name="Sci. Total Environ.">
        <title>Whole transcriptome analysis of an estuarine amphipod exposed to highway road dust.</title>
        <authorList>
            <person name="Hiki K."/>
            <person name="Nakajima F."/>
            <person name="Tobino T."/>
            <person name="Watanabe H."/>
            <person name="Yamamoto H."/>
        </authorList>
    </citation>
    <scope>NUCLEOTIDE SEQUENCE</scope>
    <source>
        <tissue evidence="16">Whole body</tissue>
    </source>
</reference>
<keyword evidence="3" id="KW-1003">Cell membrane</keyword>
<dbReference type="EC" id="2.4.1.16" evidence="2"/>
<dbReference type="FunFam" id="3.90.550.10:FF:000139">
    <property type="entry name" value="Chitin synthase 8"/>
    <property type="match status" value="1"/>
</dbReference>
<feature type="compositionally biased region" description="Acidic residues" evidence="13">
    <location>
        <begin position="17"/>
        <end position="27"/>
    </location>
</feature>
<evidence type="ECO:0000256" key="7">
    <source>
        <dbReference type="ARBA" id="ARBA00022989"/>
    </source>
</evidence>
<proteinExistence type="evidence at transcript level"/>
<feature type="transmembrane region" description="Helical" evidence="14">
    <location>
        <begin position="389"/>
        <end position="407"/>
    </location>
</feature>
<evidence type="ECO:0000313" key="16">
    <source>
        <dbReference type="EMBL" id="QCI31493.1"/>
    </source>
</evidence>
<keyword evidence="8" id="KW-0175">Coiled coil</keyword>
<keyword evidence="10" id="KW-0325">Glycoprotein</keyword>
<dbReference type="GO" id="GO:0006031">
    <property type="term" value="P:chitin biosynthetic process"/>
    <property type="evidence" value="ECO:0007669"/>
    <property type="project" value="TreeGrafter"/>
</dbReference>
<dbReference type="PANTHER" id="PTHR22914:SF42">
    <property type="entry name" value="CHITIN SYNTHASE"/>
    <property type="match status" value="1"/>
</dbReference>
<feature type="domain" description="Chitin synthase chs-1/2 N-terminal putative transporter" evidence="15">
    <location>
        <begin position="63"/>
        <end position="328"/>
    </location>
</feature>
<evidence type="ECO:0000256" key="6">
    <source>
        <dbReference type="ARBA" id="ARBA00022692"/>
    </source>
</evidence>
<feature type="transmembrane region" description="Helical" evidence="14">
    <location>
        <begin position="202"/>
        <end position="222"/>
    </location>
</feature>
<evidence type="ECO:0000256" key="12">
    <source>
        <dbReference type="ARBA" id="ARBA00048014"/>
    </source>
</evidence>
<feature type="transmembrane region" description="Helical" evidence="14">
    <location>
        <begin position="262"/>
        <end position="279"/>
    </location>
</feature>
<evidence type="ECO:0000256" key="14">
    <source>
        <dbReference type="SAM" id="Phobius"/>
    </source>
</evidence>
<feature type="transmembrane region" description="Helical" evidence="14">
    <location>
        <begin position="1341"/>
        <end position="1362"/>
    </location>
</feature>
<feature type="transmembrane region" description="Helical" evidence="14">
    <location>
        <begin position="1051"/>
        <end position="1070"/>
    </location>
</feature>
<keyword evidence="4" id="KW-0328">Glycosyltransferase</keyword>
<name>A0A4D6YUJ9_GRAJA</name>
<dbReference type="CDD" id="cd04190">
    <property type="entry name" value="Chitin_synth_C"/>
    <property type="match status" value="1"/>
</dbReference>
<evidence type="ECO:0000256" key="2">
    <source>
        <dbReference type="ARBA" id="ARBA00012543"/>
    </source>
</evidence>
<feature type="transmembrane region" description="Helical" evidence="14">
    <location>
        <begin position="175"/>
        <end position="196"/>
    </location>
</feature>
<dbReference type="PANTHER" id="PTHR22914">
    <property type="entry name" value="CHITIN SYNTHASE"/>
    <property type="match status" value="1"/>
</dbReference>
<comment type="subcellular location">
    <subcellularLocation>
        <location evidence="1">Cell membrane</location>
        <topology evidence="1">Multi-pass membrane protein</topology>
    </subcellularLocation>
</comment>